<dbReference type="EMBL" id="JBGMEK010000029">
    <property type="protein sequence ID" value="MFA0811945.1"/>
    <property type="molecule type" value="Genomic_DNA"/>
</dbReference>
<evidence type="ECO:0000313" key="1">
    <source>
        <dbReference type="EMBL" id="MFA0811945.1"/>
    </source>
</evidence>
<accession>A0ABV4P2K1</accession>
<proteinExistence type="predicted"/>
<evidence type="ECO:0000313" key="2">
    <source>
        <dbReference type="Proteomes" id="UP001569428"/>
    </source>
</evidence>
<reference evidence="1 2" key="1">
    <citation type="submission" date="2024-08" db="EMBL/GenBank/DDBJ databases">
        <authorList>
            <person name="Ishaq N."/>
        </authorList>
    </citation>
    <scope>NUCLEOTIDE SEQUENCE [LARGE SCALE GENOMIC DNA]</scope>
    <source>
        <strain evidence="1 2">DSM 18651</strain>
    </source>
</reference>
<organism evidence="1 2">
    <name type="scientific">Microbulbifer epialgicus</name>
    <dbReference type="NCBI Taxonomy" id="393907"/>
    <lineage>
        <taxon>Bacteria</taxon>
        <taxon>Pseudomonadati</taxon>
        <taxon>Pseudomonadota</taxon>
        <taxon>Gammaproteobacteria</taxon>
        <taxon>Cellvibrionales</taxon>
        <taxon>Microbulbiferaceae</taxon>
        <taxon>Microbulbifer</taxon>
    </lineage>
</organism>
<gene>
    <name evidence="1" type="ORF">ACCI49_13575</name>
</gene>
<dbReference type="Proteomes" id="UP001569428">
    <property type="component" value="Unassembled WGS sequence"/>
</dbReference>
<comment type="caution">
    <text evidence="1">The sequence shown here is derived from an EMBL/GenBank/DDBJ whole genome shotgun (WGS) entry which is preliminary data.</text>
</comment>
<protein>
    <submittedName>
        <fullName evidence="1">Uncharacterized protein</fullName>
    </submittedName>
</protein>
<keyword evidence="2" id="KW-1185">Reference proteome</keyword>
<sequence>MNFLVGLNPRDLAVVAGCKFNYIYEESSLKNSPFAMFDFSDANSTVGFDFWLNPVLPTNFFATRLQLDVANRCGNTAWAREAQAIASSYFFTTEGAPVKLSPYDPGTVLPVNGEIGAGFGFSKMQDQDISGLPAHFPSNLYLSPVGIFTLENIEADGKNSMIELMPGLYTQEFLRIPERTKIQFINDQPAYAPSFSVNRPASDSPPSNLDLLQNDYTTSWMQVLTEEGHYFGEPSSGSFFVEQDGGPFSNSVDARLATLFNSAAFPCVPLGGIFSAPSPLNSEQISRFEATILSSARHGQLTLHSEGPVFFPGDSLLGSSSMLSSTTPQGLLIELNDDGSWNKVVLAKQPAMLNADPPIPETQLQFLSYGSPPKFPADLSLILTQNQLFFIVTEPSECWNFDSTIFLSGFQFELGFDSENPDAQLIMIFKFNTTASVAELVANPGLWTGAEHYNSDPEATSALIDDYITFAQQPVPGDPFEHFNNLVNDPAWTGVLFLNTGINGNGMPADLQMLLGGVNGPLRAHHLGIQGNMMDVEAKSGKLEIDQSSLFGVIFYNGNGQPSNPDLCDAPVDYETETLVVVFSNSSITQFNTSVGLTLNQLMGRDVQLIDPPVDSKPNTLSIKGQYQAGSDGVGRMTFISEQEFVYEFLVNDPNIDPVVPNVRVLEKVVFNQASLVPVSSEPVQEKNTTEVSARFSLSGALWFCPNPFPDSDQLDLFSYGSMGDSGVGLAISNLSVDVDFTLSEVGITVPDSKRVTLDLTAMTADPSTDAIRPNSLLFSIPLKFSRFIVGEEEAINATNTGSTAVNILQLESNPINADSLVQPALLDSPDQAASPPSTYVTSAPRYALEYDMLLGSLGALGADAKLEAKVLLAWGPSSTIPDNDAAALFIQLPQLSAGAGGFELEGVLKTAFGDANLLKVDLENGSQTVYGILFNNVQLSAFGYSFPPGVMVDFTVFAGTTTPGQVIPTYANNLAWFLSVKPEND</sequence>
<dbReference type="RefSeq" id="WP_371839555.1">
    <property type="nucleotide sequence ID" value="NZ_JBGMEK010000029.1"/>
</dbReference>
<name>A0ABV4P2K1_9GAMM</name>